<feature type="compositionally biased region" description="Basic and acidic residues" evidence="12">
    <location>
        <begin position="534"/>
        <end position="543"/>
    </location>
</feature>
<dbReference type="InterPro" id="IPR014710">
    <property type="entry name" value="RmlC-like_jellyroll"/>
</dbReference>
<evidence type="ECO:0000256" key="12">
    <source>
        <dbReference type="SAM" id="MobiDB-lite"/>
    </source>
</evidence>
<keyword evidence="7" id="KW-0067">ATP-binding</keyword>
<feature type="domain" description="Cyclic nucleotide-binding" evidence="14">
    <location>
        <begin position="482"/>
        <end position="528"/>
    </location>
</feature>
<feature type="region of interest" description="Disordered" evidence="12">
    <location>
        <begin position="894"/>
        <end position="913"/>
    </location>
</feature>
<feature type="region of interest" description="Disordered" evidence="12">
    <location>
        <begin position="260"/>
        <end position="304"/>
    </location>
</feature>
<dbReference type="EMBL" id="JBGBPQ010000005">
    <property type="protein sequence ID" value="KAL1524612.1"/>
    <property type="molecule type" value="Genomic_DNA"/>
</dbReference>
<dbReference type="GO" id="GO:0030553">
    <property type="term" value="F:cGMP binding"/>
    <property type="evidence" value="ECO:0007669"/>
    <property type="project" value="UniProtKB-KW"/>
</dbReference>
<feature type="region of interest" description="Disordered" evidence="12">
    <location>
        <begin position="599"/>
        <end position="660"/>
    </location>
</feature>
<keyword evidence="6" id="KW-0418">Kinase</keyword>
<dbReference type="InterPro" id="IPR000595">
    <property type="entry name" value="cNMP-bd_dom"/>
</dbReference>
<sequence>MSDSSRDSHAEAGEHALALELRNAERQLQDAHLNNEALARVIDHMQQEQEALERKWQRERLGREIVERSLLSEGRTAARSVASEAELRAAREAARTLRCQAKILLEAQEHRMQAMDLRLSSMRDQLDVLCPAAHLLAGDAPAPPSAEGEACAPLEAPARAAEWAEWMLGGLCLESTSLWVAPAGASSPGLGVHGRRAAVSTEAWSVNVGRKLEAMSSWWAVSPEKRDVWWAARGGAVFPGWELRVMEADSDDERVLRRRNSVRSRSKELDSFTKGRASDLPEPTRTKGALPTPPRLQTGQSGSMTALRMPSWSALAGQRLGFSPPRQLSAMQSPSTQDGRPAGSSKVQRHHIQAAVARHPLLAALTPMLRRKMIDAMVELKVRAGVTVREPEAEEVFCVVESGIFEAFLKEAGAAPVRHYLRGDAFGSLGLVSRRPHTNAGIRCKETGSLWYLTRAAFQLALLSQAEVRHDSSCRALRRVPQLQPLSDAQIAVLTAALQHITVLPAAQLLRQGEEWDGLYFVCSGGLECIRGERRQEQRKREDDDPALAASGPAGRNGASVSLSPPRLSSVDSRVSTVDTRTWFSSETAMRLQPGDFIGELDDQDEQQPADDEAAAAQAESGRRTPPAGDDQPAGGRKDYAGGGGGGGRVSPPPSQRQALVTAHEAGCSLLRLPRGLIPQLLGRRWRELPNCRSAEERAALAARVAATDSALGSTFTSAEQRDQLVEALVVVEARPGDVLQRIGEPSIGVLLIEHGAVRRLSMVTPSAYMSVRGLSRSNTRPSVSVSDDHAPKLFGPGSHVGSLSPAPVGYTLVAAGAGLRLLLLPRAKGLVILAPTHEVVRKRLLPRTASQNLARQAIPPPPPPLEDLRVAGLLGEGGMGKVLLVRMAPRHATRCHPPSASSSKTADEAAPGTHKGADALWEEYALKFAREERASVELLQRERAVLMACHHPFIPRIYGASEYFLLTQVARGCELFYLLREVQRFEPETAALYTAMALAALVHLHGKHIAHRDLKPENLVLTSDGYLMLVDFGLSRPLGMGAERAWTICGTPEYTAPEVIRGVGHGLEVDLWAVGVLVFELLSGYPPFCADEPIGVYAATLQGSPAIPQSVPPLACELIDELLRAEPHMRLGALGGFAVDVSCHSFFSFVDWPALLGRQIEVPLIPVIADTRRDDPELLTELEKELFKARQREKRAKEATSQQLWLETASRAPFQELCQGPVPISVADSPGNETEPTCAQRSVSSPVL</sequence>
<evidence type="ECO:0000256" key="10">
    <source>
        <dbReference type="ARBA" id="ARBA00024113"/>
    </source>
</evidence>
<protein>
    <recommendedName>
        <fullName evidence="10">cGMP-dependent protein kinase</fullName>
    </recommendedName>
</protein>
<dbReference type="InterPro" id="IPR000719">
    <property type="entry name" value="Prot_kinase_dom"/>
</dbReference>
<evidence type="ECO:0000313" key="16">
    <source>
        <dbReference type="Proteomes" id="UP001515480"/>
    </source>
</evidence>
<dbReference type="SUPFAM" id="SSF51206">
    <property type="entry name" value="cAMP-binding domain-like"/>
    <property type="match status" value="3"/>
</dbReference>
<dbReference type="Pfam" id="PF00069">
    <property type="entry name" value="Pkinase"/>
    <property type="match status" value="1"/>
</dbReference>
<dbReference type="Gene3D" id="3.30.200.20">
    <property type="entry name" value="Phosphorylase Kinase, domain 1"/>
    <property type="match status" value="1"/>
</dbReference>
<dbReference type="InterPro" id="IPR018490">
    <property type="entry name" value="cNMP-bd_dom_sf"/>
</dbReference>
<dbReference type="GO" id="GO:0005952">
    <property type="term" value="C:cAMP-dependent protein kinase complex"/>
    <property type="evidence" value="ECO:0007669"/>
    <property type="project" value="TreeGrafter"/>
</dbReference>
<evidence type="ECO:0000256" key="8">
    <source>
        <dbReference type="ARBA" id="ARBA00022842"/>
    </source>
</evidence>
<gene>
    <name evidence="15" type="ORF">AB1Y20_019501</name>
</gene>
<dbReference type="PROSITE" id="PS00108">
    <property type="entry name" value="PROTEIN_KINASE_ST"/>
    <property type="match status" value="1"/>
</dbReference>
<keyword evidence="9" id="KW-0142">cGMP-binding</keyword>
<keyword evidence="4" id="KW-0808">Transferase</keyword>
<keyword evidence="5" id="KW-0547">Nucleotide-binding</keyword>
<feature type="compositionally biased region" description="Polar residues" evidence="12">
    <location>
        <begin position="329"/>
        <end position="338"/>
    </location>
</feature>
<evidence type="ECO:0000256" key="4">
    <source>
        <dbReference type="ARBA" id="ARBA00022679"/>
    </source>
</evidence>
<feature type="region of interest" description="Disordered" evidence="12">
    <location>
        <begin position="534"/>
        <end position="577"/>
    </location>
</feature>
<keyword evidence="11" id="KW-0175">Coiled coil</keyword>
<dbReference type="PANTHER" id="PTHR24353">
    <property type="entry name" value="CYCLIC NUCLEOTIDE-DEPENDENT PROTEIN KINASE"/>
    <property type="match status" value="1"/>
</dbReference>
<feature type="compositionally biased region" description="Basic and acidic residues" evidence="12">
    <location>
        <begin position="265"/>
        <end position="285"/>
    </location>
</feature>
<evidence type="ECO:0000313" key="15">
    <source>
        <dbReference type="EMBL" id="KAL1524612.1"/>
    </source>
</evidence>
<evidence type="ECO:0000256" key="3">
    <source>
        <dbReference type="ARBA" id="ARBA00022535"/>
    </source>
</evidence>
<keyword evidence="2" id="KW-0723">Serine/threonine-protein kinase</keyword>
<evidence type="ECO:0000259" key="14">
    <source>
        <dbReference type="PROSITE" id="PS50042"/>
    </source>
</evidence>
<dbReference type="SMART" id="SM00100">
    <property type="entry name" value="cNMP"/>
    <property type="match status" value="1"/>
</dbReference>
<dbReference type="CDD" id="cd00038">
    <property type="entry name" value="CAP_ED"/>
    <property type="match status" value="1"/>
</dbReference>
<organism evidence="15 16">
    <name type="scientific">Prymnesium parvum</name>
    <name type="common">Toxic golden alga</name>
    <dbReference type="NCBI Taxonomy" id="97485"/>
    <lineage>
        <taxon>Eukaryota</taxon>
        <taxon>Haptista</taxon>
        <taxon>Haptophyta</taxon>
        <taxon>Prymnesiophyceae</taxon>
        <taxon>Prymnesiales</taxon>
        <taxon>Prymnesiaceae</taxon>
        <taxon>Prymnesium</taxon>
    </lineage>
</organism>
<dbReference type="InterPro" id="IPR011009">
    <property type="entry name" value="Kinase-like_dom_sf"/>
</dbReference>
<evidence type="ECO:0000256" key="6">
    <source>
        <dbReference type="ARBA" id="ARBA00022777"/>
    </source>
</evidence>
<comment type="cofactor">
    <cofactor evidence="1">
        <name>Mg(2+)</name>
        <dbReference type="ChEBI" id="CHEBI:18420"/>
    </cofactor>
</comment>
<keyword evidence="8" id="KW-0460">Magnesium</keyword>
<keyword evidence="3" id="KW-0140">cGMP</keyword>
<evidence type="ECO:0000256" key="5">
    <source>
        <dbReference type="ARBA" id="ARBA00022741"/>
    </source>
</evidence>
<evidence type="ECO:0000256" key="1">
    <source>
        <dbReference type="ARBA" id="ARBA00001946"/>
    </source>
</evidence>
<feature type="region of interest" description="Disordered" evidence="12">
    <location>
        <begin position="323"/>
        <end position="345"/>
    </location>
</feature>
<reference evidence="15 16" key="1">
    <citation type="journal article" date="2024" name="Science">
        <title>Giant polyketide synthase enzymes in the biosynthesis of giant marine polyether toxins.</title>
        <authorList>
            <person name="Fallon T.R."/>
            <person name="Shende V.V."/>
            <person name="Wierzbicki I.H."/>
            <person name="Pendleton A.L."/>
            <person name="Watervoot N.F."/>
            <person name="Auber R.P."/>
            <person name="Gonzalez D.J."/>
            <person name="Wisecaver J.H."/>
            <person name="Moore B.S."/>
        </authorList>
    </citation>
    <scope>NUCLEOTIDE SEQUENCE [LARGE SCALE GENOMIC DNA]</scope>
    <source>
        <strain evidence="15 16">12B1</strain>
    </source>
</reference>
<evidence type="ECO:0000256" key="2">
    <source>
        <dbReference type="ARBA" id="ARBA00022527"/>
    </source>
</evidence>
<dbReference type="SUPFAM" id="SSF56112">
    <property type="entry name" value="Protein kinase-like (PK-like)"/>
    <property type="match status" value="1"/>
</dbReference>
<name>A0AB34JUR0_PRYPA</name>
<feature type="region of interest" description="Disordered" evidence="12">
    <location>
        <begin position="1224"/>
        <end position="1249"/>
    </location>
</feature>
<accession>A0AB34JUR0</accession>
<evidence type="ECO:0000256" key="11">
    <source>
        <dbReference type="SAM" id="Coils"/>
    </source>
</evidence>
<dbReference type="Gene3D" id="1.10.510.10">
    <property type="entry name" value="Transferase(Phosphotransferase) domain 1"/>
    <property type="match status" value="1"/>
</dbReference>
<proteinExistence type="predicted"/>
<dbReference type="InterPro" id="IPR008271">
    <property type="entry name" value="Ser/Thr_kinase_AS"/>
</dbReference>
<evidence type="ECO:0000256" key="7">
    <source>
        <dbReference type="ARBA" id="ARBA00022840"/>
    </source>
</evidence>
<dbReference type="PROSITE" id="PS50011">
    <property type="entry name" value="PROTEIN_KINASE_DOM"/>
    <property type="match status" value="1"/>
</dbReference>
<feature type="domain" description="Protein kinase" evidence="13">
    <location>
        <begin position="869"/>
        <end position="1148"/>
    </location>
</feature>
<keyword evidence="16" id="KW-1185">Reference proteome</keyword>
<dbReference type="GO" id="GO:0004691">
    <property type="term" value="F:cAMP-dependent protein kinase activity"/>
    <property type="evidence" value="ECO:0007669"/>
    <property type="project" value="TreeGrafter"/>
</dbReference>
<feature type="coiled-coil region" evidence="11">
    <location>
        <begin position="14"/>
        <end position="55"/>
    </location>
</feature>
<comment type="caution">
    <text evidence="15">The sequence shown here is derived from an EMBL/GenBank/DDBJ whole genome shotgun (WGS) entry which is preliminary data.</text>
</comment>
<dbReference type="Gene3D" id="2.60.120.10">
    <property type="entry name" value="Jelly Rolls"/>
    <property type="match status" value="2"/>
</dbReference>
<feature type="compositionally biased region" description="Polar residues" evidence="12">
    <location>
        <begin position="1232"/>
        <end position="1249"/>
    </location>
</feature>
<feature type="compositionally biased region" description="Acidic residues" evidence="12">
    <location>
        <begin position="599"/>
        <end position="614"/>
    </location>
</feature>
<dbReference type="Proteomes" id="UP001515480">
    <property type="component" value="Unassembled WGS sequence"/>
</dbReference>
<feature type="compositionally biased region" description="Polar residues" evidence="12">
    <location>
        <begin position="295"/>
        <end position="304"/>
    </location>
</feature>
<dbReference type="GO" id="GO:0005524">
    <property type="term" value="F:ATP binding"/>
    <property type="evidence" value="ECO:0007669"/>
    <property type="project" value="UniProtKB-KW"/>
</dbReference>
<evidence type="ECO:0000256" key="9">
    <source>
        <dbReference type="ARBA" id="ARBA00022992"/>
    </source>
</evidence>
<dbReference type="AlphaFoldDB" id="A0AB34JUR0"/>
<evidence type="ECO:0000259" key="13">
    <source>
        <dbReference type="PROSITE" id="PS50011"/>
    </source>
</evidence>
<feature type="compositionally biased region" description="Low complexity" evidence="12">
    <location>
        <begin position="560"/>
        <end position="577"/>
    </location>
</feature>
<dbReference type="PANTHER" id="PTHR24353:SF37">
    <property type="entry name" value="CAMP-DEPENDENT PROTEIN KINASE CATALYTIC SUBUNIT PRKX"/>
    <property type="match status" value="1"/>
</dbReference>
<dbReference type="PROSITE" id="PS50042">
    <property type="entry name" value="CNMP_BINDING_3"/>
    <property type="match status" value="2"/>
</dbReference>
<dbReference type="SMART" id="SM00220">
    <property type="entry name" value="S_TKc"/>
    <property type="match status" value="1"/>
</dbReference>
<feature type="domain" description="Cyclic nucleotide-binding" evidence="14">
    <location>
        <begin position="361"/>
        <end position="479"/>
    </location>
</feature>